<keyword evidence="2" id="KW-1185">Reference proteome</keyword>
<sequence>MEWIEEYKRLFFAGKKDEAYKLKYDNFPKRLYKYEVIDEEKINTLINNELWFSNPDDFNDPFDSCGICFDEGEIKKHLKGINVTKLIDSFKTDVKISCFSEEINSMPMWTHYAGNHEGMCAEYDFSKINYTNRFSKYLFPVVYQTERYDITDILKDLINDKTEDAAYMLFFMMQIKHISWNYEKEWRIILKDEKIHNKVEFPIRPSALYLGLNCKGENVETIKKLAHNTIGCPIYKLEKTNDKLFKFKSICIDK</sequence>
<dbReference type="Proteomes" id="UP001623592">
    <property type="component" value="Unassembled WGS sequence"/>
</dbReference>
<evidence type="ECO:0000313" key="2">
    <source>
        <dbReference type="Proteomes" id="UP001623592"/>
    </source>
</evidence>
<comment type="caution">
    <text evidence="1">The sequence shown here is derived from an EMBL/GenBank/DDBJ whole genome shotgun (WGS) entry which is preliminary data.</text>
</comment>
<name>A0ABW8TDN3_9CLOT</name>
<evidence type="ECO:0000313" key="1">
    <source>
        <dbReference type="EMBL" id="MFL0250573.1"/>
    </source>
</evidence>
<gene>
    <name evidence="1" type="ORF">ACJDT4_09085</name>
</gene>
<organism evidence="1 2">
    <name type="scientific">Clostridium neuense</name>
    <dbReference type="NCBI Taxonomy" id="1728934"/>
    <lineage>
        <taxon>Bacteria</taxon>
        <taxon>Bacillati</taxon>
        <taxon>Bacillota</taxon>
        <taxon>Clostridia</taxon>
        <taxon>Eubacteriales</taxon>
        <taxon>Clostridiaceae</taxon>
        <taxon>Clostridium</taxon>
    </lineage>
</organism>
<dbReference type="EMBL" id="JBJIAA010000006">
    <property type="protein sequence ID" value="MFL0250573.1"/>
    <property type="molecule type" value="Genomic_DNA"/>
</dbReference>
<dbReference type="RefSeq" id="WP_406787237.1">
    <property type="nucleotide sequence ID" value="NZ_JBJIAA010000006.1"/>
</dbReference>
<reference evidence="1 2" key="1">
    <citation type="submission" date="2024-11" db="EMBL/GenBank/DDBJ databases">
        <authorList>
            <person name="Heng Y.C."/>
            <person name="Lim A.C.H."/>
            <person name="Lee J.K.Y."/>
            <person name="Kittelmann S."/>
        </authorList>
    </citation>
    <scope>NUCLEOTIDE SEQUENCE [LARGE SCALE GENOMIC DNA]</scope>
    <source>
        <strain evidence="1 2">WILCCON 0114</strain>
    </source>
</reference>
<proteinExistence type="predicted"/>
<dbReference type="InterPro" id="IPR021352">
    <property type="entry name" value="DUF2971"/>
</dbReference>
<protein>
    <submittedName>
        <fullName evidence="1">DUF2971 domain-containing protein</fullName>
    </submittedName>
</protein>
<accession>A0ABW8TDN3</accession>
<dbReference type="Pfam" id="PF11185">
    <property type="entry name" value="DUF2971"/>
    <property type="match status" value="1"/>
</dbReference>